<dbReference type="EMBL" id="JSAM01000050">
    <property type="protein sequence ID" value="KIA77996.1"/>
    <property type="molecule type" value="Genomic_DNA"/>
</dbReference>
<sequence length="329" mass="37383">MNFPKLFIIVSVLLFGSIFFASVIKNSKKKTGDSELVVPAGDIVLEQEVRVLDENLSKLSFPAEMPLKMRSDSELPHANRIAELFNITAPQLPIVETITYKSRVSWQKGRPAWLSDYAGHYHTSRHFIARSLNGKPDYLKQDIAEGDRFAVFKEDRPLEFYLLVDLSRAKLWFYYHDLESDERVLLKTYAVGLGRPDASKPSGSLTPMGKYKLGDKIAIYEPNKMGYYQGQKTELIRVFGTRWIPFEQEIEDCSAPAKGFGIHGLPWALNERGELVEVRSSLGKYESDGCIRLATEDIEEIFAIVVTKPTVIELVKDFYEAKLPGKELH</sequence>
<keyword evidence="10" id="KW-0472">Membrane</keyword>
<dbReference type="OMA" id="ITYKSRV"/>
<dbReference type="GO" id="GO:0008360">
    <property type="term" value="P:regulation of cell shape"/>
    <property type="evidence" value="ECO:0007669"/>
    <property type="project" value="UniProtKB-UniRule"/>
</dbReference>
<evidence type="ECO:0000256" key="5">
    <source>
        <dbReference type="ARBA" id="ARBA00022801"/>
    </source>
</evidence>
<feature type="active site" description="Proton donor/acceptor" evidence="9">
    <location>
        <position position="263"/>
    </location>
</feature>
<evidence type="ECO:0000256" key="10">
    <source>
        <dbReference type="SAM" id="Phobius"/>
    </source>
</evidence>
<dbReference type="Gene3D" id="2.40.440.10">
    <property type="entry name" value="L,D-transpeptidase catalytic domain-like"/>
    <property type="match status" value="1"/>
</dbReference>
<dbReference type="Pfam" id="PF03734">
    <property type="entry name" value="YkuD"/>
    <property type="match status" value="1"/>
</dbReference>
<dbReference type="CDD" id="cd16913">
    <property type="entry name" value="YkuD_like"/>
    <property type="match status" value="1"/>
</dbReference>
<dbReference type="UniPathway" id="UPA00219"/>
<accession>A0A0C1C382</accession>
<dbReference type="InterPro" id="IPR005490">
    <property type="entry name" value="LD_TPept_cat_dom"/>
</dbReference>
<evidence type="ECO:0000256" key="4">
    <source>
        <dbReference type="ARBA" id="ARBA00022679"/>
    </source>
</evidence>
<gene>
    <name evidence="12" type="ORF">DB43_FF00150</name>
</gene>
<feature type="transmembrane region" description="Helical" evidence="10">
    <location>
        <begin position="6"/>
        <end position="24"/>
    </location>
</feature>
<dbReference type="GO" id="GO:0016757">
    <property type="term" value="F:glycosyltransferase activity"/>
    <property type="evidence" value="ECO:0007669"/>
    <property type="project" value="UniProtKB-KW"/>
</dbReference>
<evidence type="ECO:0000313" key="13">
    <source>
        <dbReference type="Proteomes" id="UP000031307"/>
    </source>
</evidence>
<evidence type="ECO:0000256" key="1">
    <source>
        <dbReference type="ARBA" id="ARBA00004752"/>
    </source>
</evidence>
<evidence type="ECO:0000256" key="7">
    <source>
        <dbReference type="ARBA" id="ARBA00022984"/>
    </source>
</evidence>
<proteinExistence type="inferred from homology"/>
<evidence type="ECO:0000313" key="12">
    <source>
        <dbReference type="EMBL" id="KIA77996.1"/>
    </source>
</evidence>
<dbReference type="GO" id="GO:0071555">
    <property type="term" value="P:cell wall organization"/>
    <property type="evidence" value="ECO:0007669"/>
    <property type="project" value="UniProtKB-UniRule"/>
</dbReference>
<dbReference type="GO" id="GO:0005576">
    <property type="term" value="C:extracellular region"/>
    <property type="evidence" value="ECO:0007669"/>
    <property type="project" value="TreeGrafter"/>
</dbReference>
<evidence type="ECO:0000256" key="2">
    <source>
        <dbReference type="ARBA" id="ARBA00005992"/>
    </source>
</evidence>
<comment type="similarity">
    <text evidence="2">Belongs to the YkuD family.</text>
</comment>
<comment type="caution">
    <text evidence="12">The sequence shown here is derived from an EMBL/GenBank/DDBJ whole genome shotgun (WGS) entry which is preliminary data.</text>
</comment>
<dbReference type="AlphaFoldDB" id="A0A0C1C382"/>
<dbReference type="PANTHER" id="PTHR30582">
    <property type="entry name" value="L,D-TRANSPEPTIDASE"/>
    <property type="match status" value="1"/>
</dbReference>
<keyword evidence="7 9" id="KW-0573">Peptidoglycan synthesis</keyword>
<evidence type="ECO:0000256" key="8">
    <source>
        <dbReference type="ARBA" id="ARBA00023316"/>
    </source>
</evidence>
<evidence type="ECO:0000256" key="9">
    <source>
        <dbReference type="PROSITE-ProRule" id="PRU01373"/>
    </source>
</evidence>
<dbReference type="GO" id="GO:0071972">
    <property type="term" value="F:peptidoglycan L,D-transpeptidase activity"/>
    <property type="evidence" value="ECO:0007669"/>
    <property type="project" value="TreeGrafter"/>
</dbReference>
<keyword evidence="10" id="KW-1133">Transmembrane helix</keyword>
<organism evidence="12 13">
    <name type="scientific">Parachlamydia acanthamoebae</name>
    <dbReference type="NCBI Taxonomy" id="83552"/>
    <lineage>
        <taxon>Bacteria</taxon>
        <taxon>Pseudomonadati</taxon>
        <taxon>Chlamydiota</taxon>
        <taxon>Chlamydiia</taxon>
        <taxon>Parachlamydiales</taxon>
        <taxon>Parachlamydiaceae</taxon>
        <taxon>Parachlamydia</taxon>
    </lineage>
</organism>
<protein>
    <recommendedName>
        <fullName evidence="11">L,D-TPase catalytic domain-containing protein</fullName>
    </recommendedName>
</protein>
<feature type="active site" description="Nucleophile" evidence="9">
    <location>
        <position position="290"/>
    </location>
</feature>
<keyword evidence="6 9" id="KW-0133">Cell shape</keyword>
<dbReference type="SUPFAM" id="SSF141523">
    <property type="entry name" value="L,D-transpeptidase catalytic domain-like"/>
    <property type="match status" value="1"/>
</dbReference>
<dbReference type="GO" id="GO:0018104">
    <property type="term" value="P:peptidoglycan-protein cross-linking"/>
    <property type="evidence" value="ECO:0007669"/>
    <property type="project" value="TreeGrafter"/>
</dbReference>
<keyword evidence="10" id="KW-0812">Transmembrane</keyword>
<reference evidence="12 13" key="1">
    <citation type="journal article" date="2014" name="Mol. Biol. Evol.">
        <title>Massive expansion of Ubiquitination-related gene families within the Chlamydiae.</title>
        <authorList>
            <person name="Domman D."/>
            <person name="Collingro A."/>
            <person name="Lagkouvardos I."/>
            <person name="Gehre L."/>
            <person name="Weinmaier T."/>
            <person name="Rattei T."/>
            <person name="Subtil A."/>
            <person name="Horn M."/>
        </authorList>
    </citation>
    <scope>NUCLEOTIDE SEQUENCE [LARGE SCALE GENOMIC DNA]</scope>
    <source>
        <strain evidence="12 13">OEW1</strain>
    </source>
</reference>
<dbReference type="PROSITE" id="PS52029">
    <property type="entry name" value="LD_TPASE"/>
    <property type="match status" value="1"/>
</dbReference>
<evidence type="ECO:0000256" key="3">
    <source>
        <dbReference type="ARBA" id="ARBA00022676"/>
    </source>
</evidence>
<dbReference type="PATRIC" id="fig|83552.4.peg.820"/>
<keyword evidence="5" id="KW-0378">Hydrolase</keyword>
<evidence type="ECO:0000259" key="11">
    <source>
        <dbReference type="PROSITE" id="PS52029"/>
    </source>
</evidence>
<keyword evidence="3" id="KW-0328">Glycosyltransferase</keyword>
<dbReference type="PANTHER" id="PTHR30582:SF24">
    <property type="entry name" value="L,D-TRANSPEPTIDASE ERFK_SRFK-RELATED"/>
    <property type="match status" value="1"/>
</dbReference>
<keyword evidence="8 9" id="KW-0961">Cell wall biogenesis/degradation</keyword>
<keyword evidence="4" id="KW-0808">Transferase</keyword>
<dbReference type="InterPro" id="IPR050979">
    <property type="entry name" value="LD-transpeptidase"/>
</dbReference>
<dbReference type="RefSeq" id="WP_006340869.1">
    <property type="nucleotide sequence ID" value="NZ_BAWW01000005.1"/>
</dbReference>
<feature type="domain" description="L,D-TPase catalytic" evidence="11">
    <location>
        <begin position="160"/>
        <end position="315"/>
    </location>
</feature>
<comment type="pathway">
    <text evidence="1 9">Cell wall biogenesis; peptidoglycan biosynthesis.</text>
</comment>
<dbReference type="Proteomes" id="UP000031307">
    <property type="component" value="Unassembled WGS sequence"/>
</dbReference>
<evidence type="ECO:0000256" key="6">
    <source>
        <dbReference type="ARBA" id="ARBA00022960"/>
    </source>
</evidence>
<name>A0A0C1C382_9BACT</name>
<dbReference type="InterPro" id="IPR038063">
    <property type="entry name" value="Transpep_catalytic_dom"/>
</dbReference>